<dbReference type="Proteomes" id="UP001175271">
    <property type="component" value="Unassembled WGS sequence"/>
</dbReference>
<accession>A0AA39HNB6</accession>
<feature type="transmembrane region" description="Helical" evidence="1">
    <location>
        <begin position="52"/>
        <end position="74"/>
    </location>
</feature>
<keyword evidence="1" id="KW-0812">Transmembrane</keyword>
<name>A0AA39HNB6_9BILA</name>
<keyword evidence="1" id="KW-0472">Membrane</keyword>
<dbReference type="EMBL" id="JAUCMV010000003">
    <property type="protein sequence ID" value="KAK0408311.1"/>
    <property type="molecule type" value="Genomic_DNA"/>
</dbReference>
<evidence type="ECO:0000313" key="3">
    <source>
        <dbReference type="Proteomes" id="UP001175271"/>
    </source>
</evidence>
<dbReference type="AlphaFoldDB" id="A0AA39HNB6"/>
<feature type="transmembrane region" description="Helical" evidence="1">
    <location>
        <begin position="94"/>
        <end position="117"/>
    </location>
</feature>
<organism evidence="2 3">
    <name type="scientific">Steinernema hermaphroditum</name>
    <dbReference type="NCBI Taxonomy" id="289476"/>
    <lineage>
        <taxon>Eukaryota</taxon>
        <taxon>Metazoa</taxon>
        <taxon>Ecdysozoa</taxon>
        <taxon>Nematoda</taxon>
        <taxon>Chromadorea</taxon>
        <taxon>Rhabditida</taxon>
        <taxon>Tylenchina</taxon>
        <taxon>Panagrolaimomorpha</taxon>
        <taxon>Strongyloidoidea</taxon>
        <taxon>Steinernematidae</taxon>
        <taxon>Steinernema</taxon>
    </lineage>
</organism>
<evidence type="ECO:0000313" key="2">
    <source>
        <dbReference type="EMBL" id="KAK0408311.1"/>
    </source>
</evidence>
<feature type="transmembrane region" description="Helical" evidence="1">
    <location>
        <begin position="12"/>
        <end position="32"/>
    </location>
</feature>
<sequence>MNPILKPTIHLIWVFAFFTLASFLTMHLFTVIECEKDPMAPWDHLVELMRNKATSMLVVLTVICCIPILSWLLIRNRKLDREEDKSSRKKFLVVSGIFVCVCIFQILVLGLLCYPLRTNLFWGYYYTKSFFCDVAKENVPKMLPGRYTDGLYNCHIPAHEFHNFVFLIVYWYLVASIFHQLFKMAVTLLAIFNVTINLSHRSVNFSFGNPSHAAESQLATINPNSDQRNSGDLLI</sequence>
<protein>
    <submittedName>
        <fullName evidence="2">Uncharacterized protein</fullName>
    </submittedName>
</protein>
<comment type="caution">
    <text evidence="2">The sequence shown here is derived from an EMBL/GenBank/DDBJ whole genome shotgun (WGS) entry which is preliminary data.</text>
</comment>
<reference evidence="2" key="1">
    <citation type="submission" date="2023-06" db="EMBL/GenBank/DDBJ databases">
        <title>Genomic analysis of the entomopathogenic nematode Steinernema hermaphroditum.</title>
        <authorList>
            <person name="Schwarz E.M."/>
            <person name="Heppert J.K."/>
            <person name="Baniya A."/>
            <person name="Schwartz H.T."/>
            <person name="Tan C.-H."/>
            <person name="Antoshechkin I."/>
            <person name="Sternberg P.W."/>
            <person name="Goodrich-Blair H."/>
            <person name="Dillman A.R."/>
        </authorList>
    </citation>
    <scope>NUCLEOTIDE SEQUENCE</scope>
    <source>
        <strain evidence="2">PS9179</strain>
        <tissue evidence="2">Whole animal</tissue>
    </source>
</reference>
<feature type="transmembrane region" description="Helical" evidence="1">
    <location>
        <begin position="169"/>
        <end position="192"/>
    </location>
</feature>
<evidence type="ECO:0000256" key="1">
    <source>
        <dbReference type="SAM" id="Phobius"/>
    </source>
</evidence>
<gene>
    <name evidence="2" type="ORF">QR680_003883</name>
</gene>
<keyword evidence="3" id="KW-1185">Reference proteome</keyword>
<keyword evidence="1" id="KW-1133">Transmembrane helix</keyword>
<proteinExistence type="predicted"/>